<evidence type="ECO:0000256" key="9">
    <source>
        <dbReference type="ARBA" id="ARBA00023136"/>
    </source>
</evidence>
<evidence type="ECO:0000256" key="12">
    <source>
        <dbReference type="NCBIfam" id="TIGR04265"/>
    </source>
</evidence>
<evidence type="ECO:0000259" key="14">
    <source>
        <dbReference type="PROSITE" id="PS50035"/>
    </source>
</evidence>
<gene>
    <name evidence="15" type="ORF">SAMN04487892_2148</name>
</gene>
<dbReference type="Pfam" id="PF13091">
    <property type="entry name" value="PLDc_2"/>
    <property type="match status" value="2"/>
</dbReference>
<keyword evidence="7 13" id="KW-1133">Transmembrane helix</keyword>
<feature type="transmembrane region" description="Helical" evidence="13">
    <location>
        <begin position="7"/>
        <end position="25"/>
    </location>
</feature>
<feature type="domain" description="PLD phosphodiesterase" evidence="14">
    <location>
        <begin position="210"/>
        <end position="237"/>
    </location>
</feature>
<dbReference type="GO" id="GO:0032049">
    <property type="term" value="P:cardiolipin biosynthetic process"/>
    <property type="evidence" value="ECO:0007669"/>
    <property type="project" value="UniProtKB-UniRule"/>
</dbReference>
<dbReference type="GO" id="GO:0008808">
    <property type="term" value="F:cardiolipin synthase activity"/>
    <property type="evidence" value="ECO:0007669"/>
    <property type="project" value="UniProtKB-UniRule"/>
</dbReference>
<accession>A0A1H2VMS4</accession>
<keyword evidence="11" id="KW-1208">Phospholipid metabolism</keyword>
<dbReference type="STRING" id="1073328.SAMN05216294_0145"/>
<dbReference type="EMBL" id="FNMY01000002">
    <property type="protein sequence ID" value="SDW69632.1"/>
    <property type="molecule type" value="Genomic_DNA"/>
</dbReference>
<dbReference type="InterPro" id="IPR025202">
    <property type="entry name" value="PLD-like_dom"/>
</dbReference>
<dbReference type="InterPro" id="IPR027379">
    <property type="entry name" value="CLS_N"/>
</dbReference>
<dbReference type="NCBIfam" id="TIGR04265">
    <property type="entry name" value="bac_cardiolipin"/>
    <property type="match status" value="1"/>
</dbReference>
<evidence type="ECO:0000256" key="10">
    <source>
        <dbReference type="ARBA" id="ARBA00023209"/>
    </source>
</evidence>
<dbReference type="InterPro" id="IPR001736">
    <property type="entry name" value="PLipase_D/transphosphatidylase"/>
</dbReference>
<sequence length="473" mass="55346">MNTTLTILYIITSIWAIGAIIYHGQRPSRSISWVMLIIIFPFLGALLYYLFGMNRRKFKFFNNREFERKKKYTYSLKSLDQPYWVNFESDLRKKKLNDLIKKSSGTKATNENKVSVLQDGGETFNTLFKAMEEAKEFIHLQYYILERGDLLNKMIDLFKRKINEGVEIRIIYDSLGSYHLRGRPRKHFQEIGVKIYPIMPIRIKNLLFSLNFRNHRKIVVIDNEVAFTGGVNISDKYIKGRNELGKWKDIHVKLEGPIVNDLHLVFLKDYYFASRDDEFNIDDYLVEQEPKGNAVAQVVAGGPDSKHPTILQQYLGMMNEAEHSIYIANPYFVPGEAFLQNLKIRALQGVEITLLVPKKSDSKMAKYAMFSQFEELLEVGVKIYLREDFSHSKIMIVDDDITSIGSGNFDVRSFELNYETNILIYDEAITKEVLKEYKLQCDRANLLHLEDFKNRTFVQRFLEGLFKFFRPLL</sequence>
<dbReference type="AlphaFoldDB" id="A0A1H2VMS4"/>
<dbReference type="CDD" id="cd09110">
    <property type="entry name" value="PLDc_CLS_1"/>
    <property type="match status" value="1"/>
</dbReference>
<dbReference type="Proteomes" id="UP000199592">
    <property type="component" value="Unassembled WGS sequence"/>
</dbReference>
<evidence type="ECO:0000256" key="13">
    <source>
        <dbReference type="SAM" id="Phobius"/>
    </source>
</evidence>
<reference evidence="16" key="1">
    <citation type="submission" date="2016-10" db="EMBL/GenBank/DDBJ databases">
        <authorList>
            <person name="Varghese N."/>
            <person name="Submissions S."/>
        </authorList>
    </citation>
    <scope>NUCLEOTIDE SEQUENCE [LARGE SCALE GENOMIC DNA]</scope>
    <source>
        <strain evidence="16">DSM 25030</strain>
    </source>
</reference>
<keyword evidence="2" id="KW-1003">Cell membrane</keyword>
<evidence type="ECO:0000256" key="3">
    <source>
        <dbReference type="ARBA" id="ARBA00022516"/>
    </source>
</evidence>
<feature type="domain" description="PLD phosphodiesterase" evidence="14">
    <location>
        <begin position="386"/>
        <end position="413"/>
    </location>
</feature>
<keyword evidence="3" id="KW-0444">Lipid biosynthesis</keyword>
<evidence type="ECO:0000256" key="11">
    <source>
        <dbReference type="ARBA" id="ARBA00023264"/>
    </source>
</evidence>
<dbReference type="Pfam" id="PF13396">
    <property type="entry name" value="PLDc_N"/>
    <property type="match status" value="1"/>
</dbReference>
<dbReference type="EC" id="2.7.8.-" evidence="12"/>
<organism evidence="15 16">
    <name type="scientific">Flagellimonas zhangzhouensis</name>
    <dbReference type="NCBI Taxonomy" id="1073328"/>
    <lineage>
        <taxon>Bacteria</taxon>
        <taxon>Pseudomonadati</taxon>
        <taxon>Bacteroidota</taxon>
        <taxon>Flavobacteriia</taxon>
        <taxon>Flavobacteriales</taxon>
        <taxon>Flavobacteriaceae</taxon>
        <taxon>Flagellimonas</taxon>
    </lineage>
</organism>
<evidence type="ECO:0000313" key="15">
    <source>
        <dbReference type="EMBL" id="SDW69632.1"/>
    </source>
</evidence>
<evidence type="ECO:0000256" key="8">
    <source>
        <dbReference type="ARBA" id="ARBA00023098"/>
    </source>
</evidence>
<dbReference type="SMART" id="SM00155">
    <property type="entry name" value="PLDc"/>
    <property type="match status" value="2"/>
</dbReference>
<evidence type="ECO:0000256" key="5">
    <source>
        <dbReference type="ARBA" id="ARBA00022692"/>
    </source>
</evidence>
<keyword evidence="8" id="KW-0443">Lipid metabolism</keyword>
<keyword evidence="9 13" id="KW-0472">Membrane</keyword>
<evidence type="ECO:0000256" key="7">
    <source>
        <dbReference type="ARBA" id="ARBA00022989"/>
    </source>
</evidence>
<evidence type="ECO:0000256" key="1">
    <source>
        <dbReference type="ARBA" id="ARBA00004651"/>
    </source>
</evidence>
<comment type="subcellular location">
    <subcellularLocation>
        <location evidence="1">Cell membrane</location>
        <topology evidence="1">Multi-pass membrane protein</topology>
    </subcellularLocation>
</comment>
<protein>
    <recommendedName>
        <fullName evidence="12">Cardiolipin synthase</fullName>
        <ecNumber evidence="12">2.7.8.-</ecNumber>
    </recommendedName>
</protein>
<dbReference type="GO" id="GO:0005886">
    <property type="term" value="C:plasma membrane"/>
    <property type="evidence" value="ECO:0007669"/>
    <property type="project" value="UniProtKB-SubCell"/>
</dbReference>
<dbReference type="Gene3D" id="3.30.870.10">
    <property type="entry name" value="Endonuclease Chain A"/>
    <property type="match status" value="2"/>
</dbReference>
<dbReference type="CDD" id="cd09112">
    <property type="entry name" value="PLDc_CLS_2"/>
    <property type="match status" value="1"/>
</dbReference>
<evidence type="ECO:0000313" key="16">
    <source>
        <dbReference type="Proteomes" id="UP000199592"/>
    </source>
</evidence>
<dbReference type="OrthoDB" id="9762009at2"/>
<dbReference type="PANTHER" id="PTHR21248:SF22">
    <property type="entry name" value="PHOSPHOLIPASE D"/>
    <property type="match status" value="1"/>
</dbReference>
<dbReference type="SUPFAM" id="SSF56024">
    <property type="entry name" value="Phospholipase D/nuclease"/>
    <property type="match status" value="2"/>
</dbReference>
<dbReference type="PANTHER" id="PTHR21248">
    <property type="entry name" value="CARDIOLIPIN SYNTHASE"/>
    <property type="match status" value="1"/>
</dbReference>
<keyword evidence="4" id="KW-0808">Transferase</keyword>
<feature type="transmembrane region" description="Helical" evidence="13">
    <location>
        <begin position="31"/>
        <end position="51"/>
    </location>
</feature>
<evidence type="ECO:0000256" key="4">
    <source>
        <dbReference type="ARBA" id="ARBA00022679"/>
    </source>
</evidence>
<dbReference type="PROSITE" id="PS50035">
    <property type="entry name" value="PLD"/>
    <property type="match status" value="2"/>
</dbReference>
<evidence type="ECO:0000256" key="2">
    <source>
        <dbReference type="ARBA" id="ARBA00022475"/>
    </source>
</evidence>
<name>A0A1H2VMS4_9FLAO</name>
<proteinExistence type="predicted"/>
<dbReference type="InterPro" id="IPR022924">
    <property type="entry name" value="Cardiolipin_synthase"/>
</dbReference>
<keyword evidence="16" id="KW-1185">Reference proteome</keyword>
<dbReference type="RefSeq" id="WP_090291685.1">
    <property type="nucleotide sequence ID" value="NZ_FNKI01000001.1"/>
</dbReference>
<evidence type="ECO:0000256" key="6">
    <source>
        <dbReference type="ARBA" id="ARBA00022737"/>
    </source>
</evidence>
<keyword evidence="6" id="KW-0677">Repeat</keyword>
<keyword evidence="5 13" id="KW-0812">Transmembrane</keyword>
<keyword evidence="10" id="KW-0594">Phospholipid biosynthesis</keyword>